<dbReference type="AlphaFoldDB" id="A0AAV7FNI7"/>
<comment type="caution">
    <text evidence="1">The sequence shown here is derived from an EMBL/GenBank/DDBJ whole genome shotgun (WGS) entry which is preliminary data.</text>
</comment>
<dbReference type="EMBL" id="JAGFBR010000643">
    <property type="protein sequence ID" value="KAH0440101.1"/>
    <property type="molecule type" value="Genomic_DNA"/>
</dbReference>
<dbReference type="Proteomes" id="UP000775213">
    <property type="component" value="Unassembled WGS sequence"/>
</dbReference>
<reference evidence="1 2" key="1">
    <citation type="journal article" date="2021" name="Hortic Res">
        <title>Chromosome-scale assembly of the Dendrobium chrysotoxum genome enhances the understanding of orchid evolution.</title>
        <authorList>
            <person name="Zhang Y."/>
            <person name="Zhang G.Q."/>
            <person name="Zhang D."/>
            <person name="Liu X.D."/>
            <person name="Xu X.Y."/>
            <person name="Sun W.H."/>
            <person name="Yu X."/>
            <person name="Zhu X."/>
            <person name="Wang Z.W."/>
            <person name="Zhao X."/>
            <person name="Zhong W.Y."/>
            <person name="Chen H."/>
            <person name="Yin W.L."/>
            <person name="Huang T."/>
            <person name="Niu S.C."/>
            <person name="Liu Z.J."/>
        </authorList>
    </citation>
    <scope>NUCLEOTIDE SEQUENCE [LARGE SCALE GENOMIC DNA]</scope>
    <source>
        <strain evidence="1">Lindl</strain>
    </source>
</reference>
<sequence length="161" mass="18903">MANPITKVSEGDWSRLHETKDLLSKEIRFGTTICPRSKIGRISEVFPSFVRVNKQFEYLDFFRTGPSPIAMIRSTSFSITLFRKPKTRSYGYVKYRISNPSRKRRETDTQLKVKLSKQNSILDLIDTYRILWKAVFDESRMYGLEGDFSYLLKSTRVKKPK</sequence>
<evidence type="ECO:0000313" key="2">
    <source>
        <dbReference type="Proteomes" id="UP000775213"/>
    </source>
</evidence>
<protein>
    <recommendedName>
        <fullName evidence="3">Ribosomal protein S10</fullName>
    </recommendedName>
</protein>
<evidence type="ECO:0000313" key="1">
    <source>
        <dbReference type="EMBL" id="KAH0440101.1"/>
    </source>
</evidence>
<evidence type="ECO:0008006" key="3">
    <source>
        <dbReference type="Google" id="ProtNLM"/>
    </source>
</evidence>
<proteinExistence type="predicted"/>
<organism evidence="1 2">
    <name type="scientific">Dendrobium chrysotoxum</name>
    <name type="common">Orchid</name>
    <dbReference type="NCBI Taxonomy" id="161865"/>
    <lineage>
        <taxon>Eukaryota</taxon>
        <taxon>Viridiplantae</taxon>
        <taxon>Streptophyta</taxon>
        <taxon>Embryophyta</taxon>
        <taxon>Tracheophyta</taxon>
        <taxon>Spermatophyta</taxon>
        <taxon>Magnoliopsida</taxon>
        <taxon>Liliopsida</taxon>
        <taxon>Asparagales</taxon>
        <taxon>Orchidaceae</taxon>
        <taxon>Epidendroideae</taxon>
        <taxon>Malaxideae</taxon>
        <taxon>Dendrobiinae</taxon>
        <taxon>Dendrobium</taxon>
    </lineage>
</organism>
<gene>
    <name evidence="1" type="ORF">IEQ34_025750</name>
</gene>
<keyword evidence="2" id="KW-1185">Reference proteome</keyword>
<name>A0AAV7FNI7_DENCH</name>
<accession>A0AAV7FNI7</accession>